<keyword evidence="2" id="KW-1185">Reference proteome</keyword>
<dbReference type="Proteomes" id="UP000790709">
    <property type="component" value="Unassembled WGS sequence"/>
</dbReference>
<organism evidence="1 2">
    <name type="scientific">Leucogyrophana mollusca</name>
    <dbReference type="NCBI Taxonomy" id="85980"/>
    <lineage>
        <taxon>Eukaryota</taxon>
        <taxon>Fungi</taxon>
        <taxon>Dikarya</taxon>
        <taxon>Basidiomycota</taxon>
        <taxon>Agaricomycotina</taxon>
        <taxon>Agaricomycetes</taxon>
        <taxon>Agaricomycetidae</taxon>
        <taxon>Boletales</taxon>
        <taxon>Boletales incertae sedis</taxon>
        <taxon>Leucogyrophana</taxon>
    </lineage>
</organism>
<dbReference type="EMBL" id="MU266560">
    <property type="protein sequence ID" value="KAH7920775.1"/>
    <property type="molecule type" value="Genomic_DNA"/>
</dbReference>
<evidence type="ECO:0000313" key="1">
    <source>
        <dbReference type="EMBL" id="KAH7920775.1"/>
    </source>
</evidence>
<comment type="caution">
    <text evidence="1">The sequence shown here is derived from an EMBL/GenBank/DDBJ whole genome shotgun (WGS) entry which is preliminary data.</text>
</comment>
<proteinExistence type="predicted"/>
<sequence length="69" mass="7648">MFVWTSSGSSMTCPLLAGSNWTYQNVTQDDERNIAPRTVPQAHQLNHPPAPACPYDRFPAGPLIIPREP</sequence>
<reference evidence="1" key="1">
    <citation type="journal article" date="2021" name="New Phytol.">
        <title>Evolutionary innovations through gain and loss of genes in the ectomycorrhizal Boletales.</title>
        <authorList>
            <person name="Wu G."/>
            <person name="Miyauchi S."/>
            <person name="Morin E."/>
            <person name="Kuo A."/>
            <person name="Drula E."/>
            <person name="Varga T."/>
            <person name="Kohler A."/>
            <person name="Feng B."/>
            <person name="Cao Y."/>
            <person name="Lipzen A."/>
            <person name="Daum C."/>
            <person name="Hundley H."/>
            <person name="Pangilinan J."/>
            <person name="Johnson J."/>
            <person name="Barry K."/>
            <person name="LaButti K."/>
            <person name="Ng V."/>
            <person name="Ahrendt S."/>
            <person name="Min B."/>
            <person name="Choi I.G."/>
            <person name="Park H."/>
            <person name="Plett J.M."/>
            <person name="Magnuson J."/>
            <person name="Spatafora J.W."/>
            <person name="Nagy L.G."/>
            <person name="Henrissat B."/>
            <person name="Grigoriev I.V."/>
            <person name="Yang Z.L."/>
            <person name="Xu J."/>
            <person name="Martin F.M."/>
        </authorList>
    </citation>
    <scope>NUCLEOTIDE SEQUENCE</scope>
    <source>
        <strain evidence="1">KUC20120723A-06</strain>
    </source>
</reference>
<protein>
    <submittedName>
        <fullName evidence="1">Uncharacterized protein</fullName>
    </submittedName>
</protein>
<evidence type="ECO:0000313" key="2">
    <source>
        <dbReference type="Proteomes" id="UP000790709"/>
    </source>
</evidence>
<accession>A0ACB8B4T8</accession>
<name>A0ACB8B4T8_9AGAM</name>
<gene>
    <name evidence="1" type="ORF">BV22DRAFT_1039469</name>
</gene>